<dbReference type="SUPFAM" id="SSF51695">
    <property type="entry name" value="PLC-like phosphodiesterases"/>
    <property type="match status" value="1"/>
</dbReference>
<protein>
    <recommendedName>
        <fullName evidence="3">Phosphatidylinositol-specific phospholipase C X domain-containing protein</fullName>
    </recommendedName>
</protein>
<dbReference type="GO" id="GO:0008081">
    <property type="term" value="F:phosphoric diester hydrolase activity"/>
    <property type="evidence" value="ECO:0007669"/>
    <property type="project" value="InterPro"/>
</dbReference>
<dbReference type="AlphaFoldDB" id="A0A6C0HIJ7"/>
<evidence type="ECO:0000313" key="2">
    <source>
        <dbReference type="EMBL" id="QHT80274.1"/>
    </source>
</evidence>
<feature type="transmembrane region" description="Helical" evidence="1">
    <location>
        <begin position="6"/>
        <end position="23"/>
    </location>
</feature>
<accession>A0A6C0HIJ7</accession>
<dbReference type="EMBL" id="MN739966">
    <property type="protein sequence ID" value="QHT80274.1"/>
    <property type="molecule type" value="Genomic_DNA"/>
</dbReference>
<keyword evidence="1" id="KW-0472">Membrane</keyword>
<keyword evidence="1" id="KW-1133">Transmembrane helix</keyword>
<dbReference type="PROSITE" id="PS50007">
    <property type="entry name" value="PIPLC_X_DOMAIN"/>
    <property type="match status" value="1"/>
</dbReference>
<proteinExistence type="predicted"/>
<evidence type="ECO:0008006" key="3">
    <source>
        <dbReference type="Google" id="ProtNLM"/>
    </source>
</evidence>
<evidence type="ECO:0000256" key="1">
    <source>
        <dbReference type="SAM" id="Phobius"/>
    </source>
</evidence>
<dbReference type="GO" id="GO:0006629">
    <property type="term" value="P:lipid metabolic process"/>
    <property type="evidence" value="ECO:0007669"/>
    <property type="project" value="InterPro"/>
</dbReference>
<dbReference type="InterPro" id="IPR017946">
    <property type="entry name" value="PLC-like_Pdiesterase_TIM-brl"/>
</dbReference>
<organism evidence="2">
    <name type="scientific">viral metagenome</name>
    <dbReference type="NCBI Taxonomy" id="1070528"/>
    <lineage>
        <taxon>unclassified sequences</taxon>
        <taxon>metagenomes</taxon>
        <taxon>organismal metagenomes</taxon>
    </lineage>
</organism>
<reference evidence="2" key="1">
    <citation type="journal article" date="2020" name="Nature">
        <title>Giant virus diversity and host interactions through global metagenomics.</title>
        <authorList>
            <person name="Schulz F."/>
            <person name="Roux S."/>
            <person name="Paez-Espino D."/>
            <person name="Jungbluth S."/>
            <person name="Walsh D.A."/>
            <person name="Denef V.J."/>
            <person name="McMahon K.D."/>
            <person name="Konstantinidis K.T."/>
            <person name="Eloe-Fadrosh E.A."/>
            <person name="Kyrpides N.C."/>
            <person name="Woyke T."/>
        </authorList>
    </citation>
    <scope>NUCLEOTIDE SEQUENCE</scope>
    <source>
        <strain evidence="2">GVMAG-M-3300023184-120</strain>
    </source>
</reference>
<sequence>MKLTIFQKILLVVSLIICVYMFFHIKMMRDRYHSLYVKVQEGFATTTNIINVKATTPPTNFDKYSIKASANSCYDATGFVEIGSEENPKGLYNVIKSGCRFLDFEIYNVDGETMVGYSGSSSFSSLETNTVKTVDVLNKIIDCAFTIPAPNPMDPLFLQFRMKTNKGSLYGNLAKEIDSVLTGKLLDLGAGASFDSKSLTDLLGKVVVIIYAMPPGENAKSELDVDMQKVFDEEMGGRSFLFVKGINSSFNEPYNISPNIKVQMPLINDLINEHGNRPKLAVNSDAIEKSFDVLKSSVNIIPYKFYVKDEHLISYEQFYKNFAFIVK</sequence>
<name>A0A6C0HIJ7_9ZZZZ</name>
<keyword evidence="1" id="KW-0812">Transmembrane</keyword>
<dbReference type="Gene3D" id="3.20.20.190">
    <property type="entry name" value="Phosphatidylinositol (PI) phosphodiesterase"/>
    <property type="match status" value="1"/>
</dbReference>